<name>A0A916WLN5_9HYPH</name>
<gene>
    <name evidence="1" type="ORF">GCM10011491_41850</name>
</gene>
<dbReference type="AlphaFoldDB" id="A0A916WLN5"/>
<keyword evidence="2" id="KW-1185">Reference proteome</keyword>
<sequence length="81" mass="9585">MSLYIRDDEVDALARKVLKATKAPNKTEAVRRALQNELARVEATIPFRQRIRKLQDEVREIIGPNKVEYDLKKFNDEMWEI</sequence>
<dbReference type="Proteomes" id="UP000646478">
    <property type="component" value="Unassembled WGS sequence"/>
</dbReference>
<protein>
    <submittedName>
        <fullName evidence="1">Histidinol dehydrogenase</fullName>
    </submittedName>
</protein>
<dbReference type="InterPro" id="IPR011660">
    <property type="entry name" value="VapB-like"/>
</dbReference>
<dbReference type="RefSeq" id="WP_188826139.1">
    <property type="nucleotide sequence ID" value="NZ_BMHH01000026.1"/>
</dbReference>
<dbReference type="EMBL" id="BMHH01000026">
    <property type="protein sequence ID" value="GGB09499.1"/>
    <property type="molecule type" value="Genomic_DNA"/>
</dbReference>
<dbReference type="Pfam" id="PF07704">
    <property type="entry name" value="PSK_trans_fac"/>
    <property type="match status" value="1"/>
</dbReference>
<organism evidence="1 2">
    <name type="scientific">Brucella endophytica</name>
    <dbReference type="NCBI Taxonomy" id="1963359"/>
    <lineage>
        <taxon>Bacteria</taxon>
        <taxon>Pseudomonadati</taxon>
        <taxon>Pseudomonadota</taxon>
        <taxon>Alphaproteobacteria</taxon>
        <taxon>Hyphomicrobiales</taxon>
        <taxon>Brucellaceae</taxon>
        <taxon>Brucella/Ochrobactrum group</taxon>
        <taxon>Brucella</taxon>
    </lineage>
</organism>
<comment type="caution">
    <text evidence="1">The sequence shown here is derived from an EMBL/GenBank/DDBJ whole genome shotgun (WGS) entry which is preliminary data.</text>
</comment>
<evidence type="ECO:0000313" key="1">
    <source>
        <dbReference type="EMBL" id="GGB09499.1"/>
    </source>
</evidence>
<proteinExistence type="predicted"/>
<reference evidence="1" key="2">
    <citation type="submission" date="2020-09" db="EMBL/GenBank/DDBJ databases">
        <authorList>
            <person name="Sun Q."/>
            <person name="Zhou Y."/>
        </authorList>
    </citation>
    <scope>NUCLEOTIDE SEQUENCE</scope>
    <source>
        <strain evidence="1">CGMCC 1.15082</strain>
    </source>
</reference>
<evidence type="ECO:0000313" key="2">
    <source>
        <dbReference type="Proteomes" id="UP000646478"/>
    </source>
</evidence>
<reference evidence="1" key="1">
    <citation type="journal article" date="2014" name="Int. J. Syst. Evol. Microbiol.">
        <title>Complete genome sequence of Corynebacterium casei LMG S-19264T (=DSM 44701T), isolated from a smear-ripened cheese.</title>
        <authorList>
            <consortium name="US DOE Joint Genome Institute (JGI-PGF)"/>
            <person name="Walter F."/>
            <person name="Albersmeier A."/>
            <person name="Kalinowski J."/>
            <person name="Ruckert C."/>
        </authorList>
    </citation>
    <scope>NUCLEOTIDE SEQUENCE</scope>
    <source>
        <strain evidence="1">CGMCC 1.15082</strain>
    </source>
</reference>
<accession>A0A916WLN5</accession>